<keyword evidence="3" id="KW-1185">Reference proteome</keyword>
<dbReference type="Pfam" id="PF00903">
    <property type="entry name" value="Glyoxalase"/>
    <property type="match status" value="1"/>
</dbReference>
<dbReference type="InterPro" id="IPR037523">
    <property type="entry name" value="VOC_core"/>
</dbReference>
<comment type="caution">
    <text evidence="2">The sequence shown here is derived from an EMBL/GenBank/DDBJ whole genome shotgun (WGS) entry which is preliminary data.</text>
</comment>
<sequence>MIEFQSMFPVIVTAELDALKTFYLSTFGFDAVYYDPTFYLHLVSPSTGIQLGFLMPNHPSQPDFLHTNMVTDGYVISLEVRDAAKAFADAKAMNLNIAMELKEEVWGQIHFMVEDPAGTRIDIVEHVASPK</sequence>
<dbReference type="InterPro" id="IPR004360">
    <property type="entry name" value="Glyas_Fos-R_dOase_dom"/>
</dbReference>
<evidence type="ECO:0000313" key="2">
    <source>
        <dbReference type="EMBL" id="MDD1793219.1"/>
    </source>
</evidence>
<evidence type="ECO:0000259" key="1">
    <source>
        <dbReference type="PROSITE" id="PS51819"/>
    </source>
</evidence>
<reference evidence="2" key="1">
    <citation type="submission" date="2021-12" db="EMBL/GenBank/DDBJ databases">
        <title>Enterovibrio ZSDZ35 sp. nov. and Enterovibrio ZSDZ42 sp. nov., isolated from coastal seawater in Qingdao.</title>
        <authorList>
            <person name="Zhang P."/>
        </authorList>
    </citation>
    <scope>NUCLEOTIDE SEQUENCE</scope>
    <source>
        <strain evidence="2">ZSDZ42</strain>
    </source>
</reference>
<proteinExistence type="predicted"/>
<evidence type="ECO:0000313" key="3">
    <source>
        <dbReference type="Proteomes" id="UP001149400"/>
    </source>
</evidence>
<accession>A0ABT5QYY6</accession>
<name>A0ABT5QYY6_9GAMM</name>
<dbReference type="EMBL" id="JAJUBC010000008">
    <property type="protein sequence ID" value="MDD1793219.1"/>
    <property type="molecule type" value="Genomic_DNA"/>
</dbReference>
<dbReference type="Proteomes" id="UP001149400">
    <property type="component" value="Unassembled WGS sequence"/>
</dbReference>
<organism evidence="2 3">
    <name type="scientific">Enterovibrio gelatinilyticus</name>
    <dbReference type="NCBI Taxonomy" id="2899819"/>
    <lineage>
        <taxon>Bacteria</taxon>
        <taxon>Pseudomonadati</taxon>
        <taxon>Pseudomonadota</taxon>
        <taxon>Gammaproteobacteria</taxon>
        <taxon>Vibrionales</taxon>
        <taxon>Vibrionaceae</taxon>
        <taxon>Enterovibrio</taxon>
    </lineage>
</organism>
<dbReference type="Gene3D" id="3.30.720.110">
    <property type="match status" value="1"/>
</dbReference>
<dbReference type="InterPro" id="IPR029068">
    <property type="entry name" value="Glyas_Bleomycin-R_OHBP_Dase"/>
</dbReference>
<dbReference type="SUPFAM" id="SSF54593">
    <property type="entry name" value="Glyoxalase/Bleomycin resistance protein/Dihydroxybiphenyl dioxygenase"/>
    <property type="match status" value="1"/>
</dbReference>
<dbReference type="RefSeq" id="WP_274164082.1">
    <property type="nucleotide sequence ID" value="NZ_JAJUBC010000008.1"/>
</dbReference>
<dbReference type="PROSITE" id="PS51819">
    <property type="entry name" value="VOC"/>
    <property type="match status" value="1"/>
</dbReference>
<protein>
    <submittedName>
        <fullName evidence="2">VOC family protein</fullName>
    </submittedName>
</protein>
<gene>
    <name evidence="2" type="ORF">LRP50_08785</name>
</gene>
<feature type="domain" description="VOC" evidence="1">
    <location>
        <begin position="5"/>
        <end position="126"/>
    </location>
</feature>
<dbReference type="Gene3D" id="3.30.720.120">
    <property type="match status" value="1"/>
</dbReference>